<dbReference type="PANTHER" id="PTHR43649">
    <property type="entry name" value="ARABINOSE-BINDING PROTEIN-RELATED"/>
    <property type="match status" value="1"/>
</dbReference>
<protein>
    <submittedName>
        <fullName evidence="8">Lipoprotein LipO</fullName>
    </submittedName>
</protein>
<dbReference type="InterPro" id="IPR050490">
    <property type="entry name" value="Bact_solute-bd_prot1"/>
</dbReference>
<feature type="chain" id="PRO_5009122807" evidence="7">
    <location>
        <begin position="21"/>
        <end position="572"/>
    </location>
</feature>
<proteinExistence type="predicted"/>
<evidence type="ECO:0000256" key="5">
    <source>
        <dbReference type="ARBA" id="ARBA00023288"/>
    </source>
</evidence>
<dbReference type="Proteomes" id="UP000094067">
    <property type="component" value="Unassembled WGS sequence"/>
</dbReference>
<evidence type="ECO:0000256" key="1">
    <source>
        <dbReference type="ARBA" id="ARBA00022475"/>
    </source>
</evidence>
<evidence type="ECO:0000256" key="4">
    <source>
        <dbReference type="ARBA" id="ARBA00023139"/>
    </source>
</evidence>
<dbReference type="PANTHER" id="PTHR43649:SF33">
    <property type="entry name" value="POLYGALACTURONAN_RHAMNOGALACTURONAN-BINDING PROTEIN YTCQ"/>
    <property type="match status" value="1"/>
</dbReference>
<comment type="caution">
    <text evidence="8">The sequence shown here is derived from an EMBL/GenBank/DDBJ whole genome shotgun (WGS) entry which is preliminary data.</text>
</comment>
<keyword evidence="2 7" id="KW-0732">Signal</keyword>
<dbReference type="PATRIC" id="fig|1432052.4.peg.2408"/>
<dbReference type="RefSeq" id="WP_069152273.1">
    <property type="nucleotide sequence ID" value="NZ_MCGH01000002.1"/>
</dbReference>
<evidence type="ECO:0000256" key="6">
    <source>
        <dbReference type="SAM" id="MobiDB-lite"/>
    </source>
</evidence>
<reference evidence="8 9" key="1">
    <citation type="submission" date="2016-07" db="EMBL/GenBank/DDBJ databases">
        <title>Characterization of isolates of Eisenbergiella tayi derived from blood cultures, using whole genome sequencing.</title>
        <authorList>
            <person name="Burdz T."/>
            <person name="Wiebe D."/>
            <person name="Huynh C."/>
            <person name="Bernard K."/>
        </authorList>
    </citation>
    <scope>NUCLEOTIDE SEQUENCE [LARGE SCALE GENOMIC DNA]</scope>
    <source>
        <strain evidence="8 9">NML 110608</strain>
    </source>
</reference>
<dbReference type="Gene3D" id="3.40.190.10">
    <property type="entry name" value="Periplasmic binding protein-like II"/>
    <property type="match status" value="3"/>
</dbReference>
<dbReference type="CDD" id="cd13580">
    <property type="entry name" value="PBP2_AlgQ_like_1"/>
    <property type="match status" value="1"/>
</dbReference>
<accession>A0A1E3ABV7</accession>
<dbReference type="SUPFAM" id="SSF53850">
    <property type="entry name" value="Periplasmic binding protein-like II"/>
    <property type="match status" value="1"/>
</dbReference>
<dbReference type="AlphaFoldDB" id="A0A1E3ABV7"/>
<evidence type="ECO:0000313" key="9">
    <source>
        <dbReference type="Proteomes" id="UP000094067"/>
    </source>
</evidence>
<evidence type="ECO:0000313" key="8">
    <source>
        <dbReference type="EMBL" id="ODM06260.1"/>
    </source>
</evidence>
<dbReference type="PROSITE" id="PS51257">
    <property type="entry name" value="PROKAR_LIPOPROTEIN"/>
    <property type="match status" value="1"/>
</dbReference>
<organism evidence="8 9">
    <name type="scientific">Eisenbergiella tayi</name>
    <dbReference type="NCBI Taxonomy" id="1432052"/>
    <lineage>
        <taxon>Bacteria</taxon>
        <taxon>Bacillati</taxon>
        <taxon>Bacillota</taxon>
        <taxon>Clostridia</taxon>
        <taxon>Lachnospirales</taxon>
        <taxon>Lachnospiraceae</taxon>
        <taxon>Eisenbergiella</taxon>
    </lineage>
</organism>
<dbReference type="Pfam" id="PF01547">
    <property type="entry name" value="SBP_bac_1"/>
    <property type="match status" value="1"/>
</dbReference>
<evidence type="ECO:0000256" key="3">
    <source>
        <dbReference type="ARBA" id="ARBA00023136"/>
    </source>
</evidence>
<name>A0A1E3ABV7_9FIRM</name>
<sequence>MKIKKMTALLMTAAMTVSLAACGGSGQSTGTASGTEEAGSTEGSAQADNGGNVELTYMHKLNGTEKYVGSDDINNNVYTRCYQDELGITLKYTIAAAGDDYTQKLTMAIASNDLPDLMDLPPEEFSELANAGMLADITEAYDTYASDLLKETIEVDGGVQLASAKVDGKLYGLPQLSAADGTCDLLWIRTDWLDNLGLKAPTTMDELLEVARAFRYDDPDGNGQDDTWGIGFQKDIVKEDGASPGSYEGFFAAYGAYAKAWVKDENGQISYSGINPGMKDALAQLNQMYEDGLIDPEFGVKDTVKLGEDIAAGKVGMFYGLEGMPWGACKSNIENDPEADWQCYPIVSATAEPAKPITYVRISRYYAANAKCEHPEALVKIANVFQDKINSLDATEETLNTFGVDPSTGINFAEYAAFAMDPAIQKCNTYYKEIKETLNGESKVEDIHPEAARYYNVIKNFLDNGSDKGADSLGWNYYKFIGPEGSWNTIINDYKANDKLIQSVFFGAPTPTMSTNLSSMDKMQAETYVNIIMGTQKPDTFDDFVKSWKELGGDQITTEVNDWYNTTFGELK</sequence>
<evidence type="ECO:0000256" key="7">
    <source>
        <dbReference type="SAM" id="SignalP"/>
    </source>
</evidence>
<evidence type="ECO:0000256" key="2">
    <source>
        <dbReference type="ARBA" id="ARBA00022729"/>
    </source>
</evidence>
<keyword evidence="3" id="KW-0472">Membrane</keyword>
<keyword evidence="1" id="KW-1003">Cell membrane</keyword>
<dbReference type="InterPro" id="IPR006059">
    <property type="entry name" value="SBP"/>
</dbReference>
<gene>
    <name evidence="8" type="primary">lipO_21</name>
    <name evidence="8" type="ORF">BEI61_02149</name>
</gene>
<keyword evidence="5 8" id="KW-0449">Lipoprotein</keyword>
<feature type="region of interest" description="Disordered" evidence="6">
    <location>
        <begin position="26"/>
        <end position="51"/>
    </location>
</feature>
<feature type="signal peptide" evidence="7">
    <location>
        <begin position="1"/>
        <end position="20"/>
    </location>
</feature>
<dbReference type="EMBL" id="MCGH01000002">
    <property type="protein sequence ID" value="ODM06260.1"/>
    <property type="molecule type" value="Genomic_DNA"/>
</dbReference>
<keyword evidence="4" id="KW-0564">Palmitate</keyword>